<gene>
    <name evidence="1" type="ORF">METUNv1_01942</name>
</gene>
<dbReference type="PIRSF" id="PIRSF016481">
    <property type="entry name" value="Pilus_assembly_PilP"/>
    <property type="match status" value="1"/>
</dbReference>
<dbReference type="Proteomes" id="UP000005019">
    <property type="component" value="Unassembled WGS sequence"/>
</dbReference>
<dbReference type="eggNOG" id="COG3168">
    <property type="taxonomic scope" value="Bacteria"/>
</dbReference>
<sequence length="176" mass="18972">MKRVLLIAAVCGGLAGCNSGDHGDLRAWMEESTQGLKGQVKPLPEIKPSVIVSYETGALIDPFSAQKIEPERKKGAGGGSGLMPDLDRRKEPLEQYPLDTLAMVGVLEQGRAVYALVKADATLHRVRVGNYLGQNFGVITGITGDGITLKEIVQDADGEWVERTSTLQLQEQEAKK</sequence>
<dbReference type="Gene3D" id="2.30.30.830">
    <property type="match status" value="1"/>
</dbReference>
<dbReference type="PROSITE" id="PS51257">
    <property type="entry name" value="PROKAR_LIPOPROTEIN"/>
    <property type="match status" value="1"/>
</dbReference>
<keyword evidence="2" id="KW-1185">Reference proteome</keyword>
<protein>
    <submittedName>
        <fullName evidence="1">Tfp pilus assembly protein PilP</fullName>
    </submittedName>
</protein>
<dbReference type="InterPro" id="IPR007446">
    <property type="entry name" value="PilP"/>
</dbReference>
<accession>F5RCD8</accession>
<organism evidence="1 2">
    <name type="scientific">Methyloversatilis universalis (strain ATCC BAA-1314 / DSM 25237 / JCM 13912 / CCUG 52030 / FAM5)</name>
    <dbReference type="NCBI Taxonomy" id="1000565"/>
    <lineage>
        <taxon>Bacteria</taxon>
        <taxon>Pseudomonadati</taxon>
        <taxon>Pseudomonadota</taxon>
        <taxon>Betaproteobacteria</taxon>
        <taxon>Nitrosomonadales</taxon>
        <taxon>Sterolibacteriaceae</taxon>
        <taxon>Methyloversatilis</taxon>
    </lineage>
</organism>
<dbReference type="RefSeq" id="WP_008061153.1">
    <property type="nucleotide sequence ID" value="NZ_AFHG01000048.1"/>
</dbReference>
<dbReference type="STRING" id="1000565.METUNv1_01942"/>
<dbReference type="EMBL" id="AFHG01000048">
    <property type="protein sequence ID" value="EGK71718.1"/>
    <property type="molecule type" value="Genomic_DNA"/>
</dbReference>
<evidence type="ECO:0000313" key="1">
    <source>
        <dbReference type="EMBL" id="EGK71718.1"/>
    </source>
</evidence>
<comment type="caution">
    <text evidence="1">The sequence shown here is derived from an EMBL/GenBank/DDBJ whole genome shotgun (WGS) entry which is preliminary data.</text>
</comment>
<evidence type="ECO:0000313" key="2">
    <source>
        <dbReference type="Proteomes" id="UP000005019"/>
    </source>
</evidence>
<dbReference type="Pfam" id="PF04351">
    <property type="entry name" value="PilP"/>
    <property type="match status" value="1"/>
</dbReference>
<dbReference type="AlphaFoldDB" id="F5RCD8"/>
<name>F5RCD8_METUF</name>
<dbReference type="OrthoDB" id="5296580at2"/>
<reference evidence="1 2" key="1">
    <citation type="journal article" date="2011" name="J. Bacteriol.">
        <title>Genome sequence of Methyloversatilis universalis FAM5T, a methylotrophic representative of the order Rhodocyclales.</title>
        <authorList>
            <person name="Kittichotirat W."/>
            <person name="Good N.M."/>
            <person name="Hall R."/>
            <person name="Bringel F."/>
            <person name="Lajus A."/>
            <person name="Medigue C."/>
            <person name="Smalley N.E."/>
            <person name="Beck D."/>
            <person name="Bumgarner R."/>
            <person name="Vuilleumier S."/>
            <person name="Kalyuzhnaya M.G."/>
        </authorList>
    </citation>
    <scope>NUCLEOTIDE SEQUENCE [LARGE SCALE GENOMIC DNA]</scope>
    <source>
        <strain evidence="2">ATCC BAA-1314 / JCM 13912 / FAM5</strain>
    </source>
</reference>
<proteinExistence type="predicted"/>